<dbReference type="InterPro" id="IPR032710">
    <property type="entry name" value="NTF2-like_dom_sf"/>
</dbReference>
<name>A0A6A6DQQ7_9PEZI</name>
<proteinExistence type="predicted"/>
<dbReference type="Pfam" id="PF12680">
    <property type="entry name" value="SnoaL_2"/>
    <property type="match status" value="1"/>
</dbReference>
<keyword evidence="3" id="KW-1185">Reference proteome</keyword>
<dbReference type="OrthoDB" id="3889610at2759"/>
<dbReference type="SUPFAM" id="SSF54427">
    <property type="entry name" value="NTF2-like"/>
    <property type="match status" value="1"/>
</dbReference>
<feature type="domain" description="SnoaL-like" evidence="1">
    <location>
        <begin position="4"/>
        <end position="113"/>
    </location>
</feature>
<dbReference type="AlphaFoldDB" id="A0A6A6DQQ7"/>
<reference evidence="2" key="1">
    <citation type="journal article" date="2020" name="Stud. Mycol.">
        <title>101 Dothideomycetes genomes: a test case for predicting lifestyles and emergence of pathogens.</title>
        <authorList>
            <person name="Haridas S."/>
            <person name="Albert R."/>
            <person name="Binder M."/>
            <person name="Bloem J."/>
            <person name="Labutti K."/>
            <person name="Salamov A."/>
            <person name="Andreopoulos B."/>
            <person name="Baker S."/>
            <person name="Barry K."/>
            <person name="Bills G."/>
            <person name="Bluhm B."/>
            <person name="Cannon C."/>
            <person name="Castanera R."/>
            <person name="Culley D."/>
            <person name="Daum C."/>
            <person name="Ezra D."/>
            <person name="Gonzalez J."/>
            <person name="Henrissat B."/>
            <person name="Kuo A."/>
            <person name="Liang C."/>
            <person name="Lipzen A."/>
            <person name="Lutzoni F."/>
            <person name="Magnuson J."/>
            <person name="Mondo S."/>
            <person name="Nolan M."/>
            <person name="Ohm R."/>
            <person name="Pangilinan J."/>
            <person name="Park H.-J."/>
            <person name="Ramirez L."/>
            <person name="Alfaro M."/>
            <person name="Sun H."/>
            <person name="Tritt A."/>
            <person name="Yoshinaga Y."/>
            <person name="Zwiers L.-H."/>
            <person name="Turgeon B."/>
            <person name="Goodwin S."/>
            <person name="Spatafora J."/>
            <person name="Crous P."/>
            <person name="Grigoriev I."/>
        </authorList>
    </citation>
    <scope>NUCLEOTIDE SEQUENCE</scope>
    <source>
        <strain evidence="2">CBS 207.26</strain>
    </source>
</reference>
<gene>
    <name evidence="2" type="ORF">K469DRAFT_592819</name>
</gene>
<dbReference type="Proteomes" id="UP000800200">
    <property type="component" value="Unassembled WGS sequence"/>
</dbReference>
<dbReference type="EMBL" id="ML994659">
    <property type="protein sequence ID" value="KAF2180270.1"/>
    <property type="molecule type" value="Genomic_DNA"/>
</dbReference>
<accession>A0A6A6DQQ7</accession>
<dbReference type="InterPro" id="IPR037401">
    <property type="entry name" value="SnoaL-like"/>
</dbReference>
<evidence type="ECO:0000259" key="1">
    <source>
        <dbReference type="Pfam" id="PF12680"/>
    </source>
</evidence>
<evidence type="ECO:0000313" key="2">
    <source>
        <dbReference type="EMBL" id="KAF2180270.1"/>
    </source>
</evidence>
<organism evidence="2 3">
    <name type="scientific">Zopfia rhizophila CBS 207.26</name>
    <dbReference type="NCBI Taxonomy" id="1314779"/>
    <lineage>
        <taxon>Eukaryota</taxon>
        <taxon>Fungi</taxon>
        <taxon>Dikarya</taxon>
        <taxon>Ascomycota</taxon>
        <taxon>Pezizomycotina</taxon>
        <taxon>Dothideomycetes</taxon>
        <taxon>Dothideomycetes incertae sedis</taxon>
        <taxon>Zopfiaceae</taxon>
        <taxon>Zopfia</taxon>
    </lineage>
</organism>
<dbReference type="Gene3D" id="3.10.450.50">
    <property type="match status" value="1"/>
</dbReference>
<evidence type="ECO:0000313" key="3">
    <source>
        <dbReference type="Proteomes" id="UP000800200"/>
    </source>
</evidence>
<protein>
    <recommendedName>
        <fullName evidence="1">SnoaL-like domain-containing protein</fullName>
    </recommendedName>
</protein>
<sequence>MDYQDYIARYNSSDEKAKARFFTEDAVMESSIAKASGREEILAQIARAHKSVREELRPRVVIQQGDYVMAELDAAFIAQEDDPHNFFHPFKEGESKAWRFFGVYQLREGKISHLRPAFWPTGWEIPPF</sequence>